<evidence type="ECO:0008006" key="3">
    <source>
        <dbReference type="Google" id="ProtNLM"/>
    </source>
</evidence>
<dbReference type="Proteomes" id="UP000237000">
    <property type="component" value="Unassembled WGS sequence"/>
</dbReference>
<reference evidence="2" key="1">
    <citation type="submission" date="2016-06" db="EMBL/GenBank/DDBJ databases">
        <title>Parallel loss of symbiosis genes in relatives of nitrogen-fixing non-legume Parasponia.</title>
        <authorList>
            <person name="Van Velzen R."/>
            <person name="Holmer R."/>
            <person name="Bu F."/>
            <person name="Rutten L."/>
            <person name="Van Zeijl A."/>
            <person name="Liu W."/>
            <person name="Santuari L."/>
            <person name="Cao Q."/>
            <person name="Sharma T."/>
            <person name="Shen D."/>
            <person name="Roswanjaya Y."/>
            <person name="Wardhani T."/>
            <person name="Kalhor M.S."/>
            <person name="Jansen J."/>
            <person name="Van den Hoogen J."/>
            <person name="Gungor B."/>
            <person name="Hartog M."/>
            <person name="Hontelez J."/>
            <person name="Verver J."/>
            <person name="Yang W.-C."/>
            <person name="Schijlen E."/>
            <person name="Repin R."/>
            <person name="Schilthuizen M."/>
            <person name="Schranz E."/>
            <person name="Heidstra R."/>
            <person name="Miyata K."/>
            <person name="Fedorova E."/>
            <person name="Kohlen W."/>
            <person name="Bisseling T."/>
            <person name="Smit S."/>
            <person name="Geurts R."/>
        </authorList>
    </citation>
    <scope>NUCLEOTIDE SEQUENCE [LARGE SCALE GENOMIC DNA]</scope>
    <source>
        <strain evidence="2">cv. RG33-2</strain>
    </source>
</reference>
<dbReference type="AlphaFoldDB" id="A0A2P5EG06"/>
<name>A0A2P5EG06_TREOI</name>
<organism evidence="1 2">
    <name type="scientific">Trema orientale</name>
    <name type="common">Charcoal tree</name>
    <name type="synonym">Celtis orientalis</name>
    <dbReference type="NCBI Taxonomy" id="63057"/>
    <lineage>
        <taxon>Eukaryota</taxon>
        <taxon>Viridiplantae</taxon>
        <taxon>Streptophyta</taxon>
        <taxon>Embryophyta</taxon>
        <taxon>Tracheophyta</taxon>
        <taxon>Spermatophyta</taxon>
        <taxon>Magnoliopsida</taxon>
        <taxon>eudicotyledons</taxon>
        <taxon>Gunneridae</taxon>
        <taxon>Pentapetalae</taxon>
        <taxon>rosids</taxon>
        <taxon>fabids</taxon>
        <taxon>Rosales</taxon>
        <taxon>Cannabaceae</taxon>
        <taxon>Trema</taxon>
    </lineage>
</organism>
<dbReference type="InParanoid" id="A0A2P5EG06"/>
<feature type="non-terminal residue" evidence="1">
    <location>
        <position position="1"/>
    </location>
</feature>
<keyword evidence="2" id="KW-1185">Reference proteome</keyword>
<dbReference type="OrthoDB" id="7130006at2759"/>
<dbReference type="STRING" id="63057.A0A2P5EG06"/>
<evidence type="ECO:0000313" key="2">
    <source>
        <dbReference type="Proteomes" id="UP000237000"/>
    </source>
</evidence>
<dbReference type="SUPFAM" id="SSF53474">
    <property type="entry name" value="alpha/beta-Hydrolases"/>
    <property type="match status" value="1"/>
</dbReference>
<protein>
    <recommendedName>
        <fullName evidence="3">Alpha/Beta hydrolase fold containing protein</fullName>
    </recommendedName>
</protein>
<gene>
    <name evidence="1" type="ORF">TorRG33x02_196840</name>
</gene>
<dbReference type="InterPro" id="IPR029058">
    <property type="entry name" value="AB_hydrolase_fold"/>
</dbReference>
<dbReference type="PANTHER" id="PTHR43329">
    <property type="entry name" value="EPOXIDE HYDROLASE"/>
    <property type="match status" value="1"/>
</dbReference>
<dbReference type="EMBL" id="JXTC01000161">
    <property type="protein sequence ID" value="PON84479.1"/>
    <property type="molecule type" value="Genomic_DNA"/>
</dbReference>
<dbReference type="Gene3D" id="3.40.50.1820">
    <property type="entry name" value="alpha/beta hydrolase"/>
    <property type="match status" value="1"/>
</dbReference>
<comment type="caution">
    <text evidence="1">The sequence shown here is derived from an EMBL/GenBank/DDBJ whole genome shotgun (WGS) entry which is preliminary data.</text>
</comment>
<accession>A0A2P5EG06</accession>
<sequence>CMTALAKGGFRAIAPDYRGYGLSDSPPELEKASLLDFMNDLLGIVDALAIPKVVHYNN</sequence>
<proteinExistence type="predicted"/>
<evidence type="ECO:0000313" key="1">
    <source>
        <dbReference type="EMBL" id="PON84479.1"/>
    </source>
</evidence>